<gene>
    <name evidence="2" type="ORF">BDP81DRAFT_203919</name>
</gene>
<sequence>MKREAVALSSLSSPSPIALLSPSASWLHTRLHASPLLTSPLLERHLTHCLARSFPSRLTRRSPGLDSQLVLSSLSHNSLGVVYDSPLAHEHCHLGLFLVVSVKGRHIHYGNNGRKAAKWLPPTSRSSPQVGQRRNLGTHLQCSSTSSTAPPTSKLWALSCAIYSTSSRARIRPSSIGIATHRVSIYQSCQRTAATPASAPRSSGISLSHTLHALLPEQG</sequence>
<dbReference type="RefSeq" id="XP_060446820.1">
    <property type="nucleotide sequence ID" value="XM_060582579.1"/>
</dbReference>
<dbReference type="GeneID" id="85467441"/>
<dbReference type="EMBL" id="JAHMHQ010000007">
    <property type="protein sequence ID" value="KAK1638213.1"/>
    <property type="molecule type" value="Genomic_DNA"/>
</dbReference>
<feature type="compositionally biased region" description="Polar residues" evidence="1">
    <location>
        <begin position="123"/>
        <end position="132"/>
    </location>
</feature>
<evidence type="ECO:0000313" key="3">
    <source>
        <dbReference type="Proteomes" id="UP001243989"/>
    </source>
</evidence>
<proteinExistence type="predicted"/>
<dbReference type="AlphaFoldDB" id="A0AAJ0EGK1"/>
<accession>A0AAJ0EGK1</accession>
<name>A0AAJ0EGK1_9PEZI</name>
<organism evidence="2 3">
    <name type="scientific">Colletotrichum phormii</name>
    <dbReference type="NCBI Taxonomy" id="359342"/>
    <lineage>
        <taxon>Eukaryota</taxon>
        <taxon>Fungi</taxon>
        <taxon>Dikarya</taxon>
        <taxon>Ascomycota</taxon>
        <taxon>Pezizomycotina</taxon>
        <taxon>Sordariomycetes</taxon>
        <taxon>Hypocreomycetidae</taxon>
        <taxon>Glomerellales</taxon>
        <taxon>Glomerellaceae</taxon>
        <taxon>Colletotrichum</taxon>
        <taxon>Colletotrichum acutatum species complex</taxon>
    </lineage>
</organism>
<evidence type="ECO:0000256" key="1">
    <source>
        <dbReference type="SAM" id="MobiDB-lite"/>
    </source>
</evidence>
<keyword evidence="3" id="KW-1185">Reference proteome</keyword>
<comment type="caution">
    <text evidence="2">The sequence shown here is derived from an EMBL/GenBank/DDBJ whole genome shotgun (WGS) entry which is preliminary data.</text>
</comment>
<dbReference type="Proteomes" id="UP001243989">
    <property type="component" value="Unassembled WGS sequence"/>
</dbReference>
<reference evidence="2" key="1">
    <citation type="submission" date="2021-06" db="EMBL/GenBank/DDBJ databases">
        <title>Comparative genomics, transcriptomics and evolutionary studies reveal genomic signatures of adaptation to plant cell wall in hemibiotrophic fungi.</title>
        <authorList>
            <consortium name="DOE Joint Genome Institute"/>
            <person name="Baroncelli R."/>
            <person name="Diaz J.F."/>
            <person name="Benocci T."/>
            <person name="Peng M."/>
            <person name="Battaglia E."/>
            <person name="Haridas S."/>
            <person name="Andreopoulos W."/>
            <person name="Labutti K."/>
            <person name="Pangilinan J."/>
            <person name="Floch G.L."/>
            <person name="Makela M.R."/>
            <person name="Henrissat B."/>
            <person name="Grigoriev I.V."/>
            <person name="Crouch J.A."/>
            <person name="De Vries R.P."/>
            <person name="Sukno S.A."/>
            <person name="Thon M.R."/>
        </authorList>
    </citation>
    <scope>NUCLEOTIDE SEQUENCE</scope>
    <source>
        <strain evidence="2">CBS 102054</strain>
    </source>
</reference>
<protein>
    <submittedName>
        <fullName evidence="2">Uncharacterized protein</fullName>
    </submittedName>
</protein>
<feature type="region of interest" description="Disordered" evidence="1">
    <location>
        <begin position="118"/>
        <end position="151"/>
    </location>
</feature>
<evidence type="ECO:0000313" key="2">
    <source>
        <dbReference type="EMBL" id="KAK1638213.1"/>
    </source>
</evidence>